<protein>
    <recommendedName>
        <fullName evidence="3">histidine kinase</fullName>
        <ecNumber evidence="3">2.7.13.3</ecNumber>
    </recommendedName>
</protein>
<evidence type="ECO:0000256" key="1">
    <source>
        <dbReference type="ARBA" id="ARBA00000085"/>
    </source>
</evidence>
<dbReference type="InterPro" id="IPR005467">
    <property type="entry name" value="His_kinase_dom"/>
</dbReference>
<dbReference type="Gene3D" id="1.10.287.130">
    <property type="match status" value="1"/>
</dbReference>
<dbReference type="InterPro" id="IPR050736">
    <property type="entry name" value="Sensor_HK_Regulatory"/>
</dbReference>
<dbReference type="SUPFAM" id="SSF47384">
    <property type="entry name" value="Homodimeric domain of signal transducing histidine kinase"/>
    <property type="match status" value="1"/>
</dbReference>
<dbReference type="SMART" id="SM00388">
    <property type="entry name" value="HisKA"/>
    <property type="match status" value="1"/>
</dbReference>
<dbReference type="InterPro" id="IPR036097">
    <property type="entry name" value="HisK_dim/P_sf"/>
</dbReference>
<dbReference type="Gene3D" id="3.30.450.40">
    <property type="match status" value="1"/>
</dbReference>
<dbReference type="InterPro" id="IPR006189">
    <property type="entry name" value="CHASE_dom"/>
</dbReference>
<feature type="domain" description="CHASE" evidence="12">
    <location>
        <begin position="86"/>
        <end position="290"/>
    </location>
</feature>
<dbReference type="SUPFAM" id="SSF55874">
    <property type="entry name" value="ATPase domain of HSP90 chaperone/DNA topoisomerase II/histidine kinase"/>
    <property type="match status" value="1"/>
</dbReference>
<evidence type="ECO:0000259" key="12">
    <source>
        <dbReference type="PROSITE" id="PS50839"/>
    </source>
</evidence>
<evidence type="ECO:0000256" key="5">
    <source>
        <dbReference type="ARBA" id="ARBA00022679"/>
    </source>
</evidence>
<evidence type="ECO:0000256" key="3">
    <source>
        <dbReference type="ARBA" id="ARBA00012438"/>
    </source>
</evidence>
<keyword evidence="6" id="KW-0812">Transmembrane</keyword>
<gene>
    <name evidence="13" type="ORF">AMOR_00970</name>
</gene>
<dbReference type="Pfam" id="PF03924">
    <property type="entry name" value="CHASE"/>
    <property type="match status" value="1"/>
</dbReference>
<feature type="domain" description="Histidine kinase" evidence="11">
    <location>
        <begin position="519"/>
        <end position="734"/>
    </location>
</feature>
<dbReference type="PRINTS" id="PR00344">
    <property type="entry name" value="BCTRLSENSOR"/>
</dbReference>
<proteinExistence type="predicted"/>
<keyword evidence="8" id="KW-1133">Transmembrane helix</keyword>
<evidence type="ECO:0000256" key="10">
    <source>
        <dbReference type="ARBA" id="ARBA00023136"/>
    </source>
</evidence>
<dbReference type="Gene3D" id="3.30.565.10">
    <property type="entry name" value="Histidine kinase-like ATPase, C-terminal domain"/>
    <property type="match status" value="1"/>
</dbReference>
<keyword evidence="7" id="KW-0418">Kinase</keyword>
<dbReference type="SUPFAM" id="SSF55781">
    <property type="entry name" value="GAF domain-like"/>
    <property type="match status" value="1"/>
</dbReference>
<dbReference type="Proteomes" id="UP001162891">
    <property type="component" value="Chromosome"/>
</dbReference>
<dbReference type="RefSeq" id="WP_248357477.1">
    <property type="nucleotide sequence ID" value="NZ_AP025591.1"/>
</dbReference>
<dbReference type="Pfam" id="PF02518">
    <property type="entry name" value="HATPase_c"/>
    <property type="match status" value="1"/>
</dbReference>
<keyword evidence="9" id="KW-0902">Two-component regulatory system</keyword>
<evidence type="ECO:0000313" key="13">
    <source>
        <dbReference type="EMBL" id="BDG01101.1"/>
    </source>
</evidence>
<keyword evidence="14" id="KW-1185">Reference proteome</keyword>
<dbReference type="PANTHER" id="PTHR43711:SF1">
    <property type="entry name" value="HISTIDINE KINASE 1"/>
    <property type="match status" value="1"/>
</dbReference>
<dbReference type="InterPro" id="IPR003594">
    <property type="entry name" value="HATPase_dom"/>
</dbReference>
<evidence type="ECO:0000259" key="11">
    <source>
        <dbReference type="PROSITE" id="PS50109"/>
    </source>
</evidence>
<evidence type="ECO:0000256" key="7">
    <source>
        <dbReference type="ARBA" id="ARBA00022777"/>
    </source>
</evidence>
<dbReference type="Pfam" id="PF00512">
    <property type="entry name" value="HisKA"/>
    <property type="match status" value="1"/>
</dbReference>
<evidence type="ECO:0000256" key="6">
    <source>
        <dbReference type="ARBA" id="ARBA00022692"/>
    </source>
</evidence>
<dbReference type="SMART" id="SM01079">
    <property type="entry name" value="CHASE"/>
    <property type="match status" value="1"/>
</dbReference>
<dbReference type="EC" id="2.7.13.3" evidence="3"/>
<dbReference type="PROSITE" id="PS50109">
    <property type="entry name" value="HIS_KIN"/>
    <property type="match status" value="1"/>
</dbReference>
<dbReference type="PROSITE" id="PS50839">
    <property type="entry name" value="CHASE"/>
    <property type="match status" value="1"/>
</dbReference>
<dbReference type="CDD" id="cd00082">
    <property type="entry name" value="HisKA"/>
    <property type="match status" value="1"/>
</dbReference>
<dbReference type="InterPro" id="IPR036890">
    <property type="entry name" value="HATPase_C_sf"/>
</dbReference>
<dbReference type="EMBL" id="AP025591">
    <property type="protein sequence ID" value="BDG01101.1"/>
    <property type="molecule type" value="Genomic_DNA"/>
</dbReference>
<keyword evidence="5" id="KW-0808">Transferase</keyword>
<reference evidence="14" key="1">
    <citation type="journal article" date="2022" name="Int. J. Syst. Evol. Microbiol.">
        <title>Anaeromyxobacter oryzae sp. nov., Anaeromyxobacter diazotrophicus sp. nov. and Anaeromyxobacter paludicola sp. nov., isolated from paddy soils.</title>
        <authorList>
            <person name="Itoh H."/>
            <person name="Xu Z."/>
            <person name="Mise K."/>
            <person name="Masuda Y."/>
            <person name="Ushijima N."/>
            <person name="Hayakawa C."/>
            <person name="Shiratori Y."/>
            <person name="Senoo K."/>
        </authorList>
    </citation>
    <scope>NUCLEOTIDE SEQUENCE [LARGE SCALE GENOMIC DNA]</scope>
    <source>
        <strain evidence="14">Red232</strain>
    </source>
</reference>
<comment type="subcellular location">
    <subcellularLocation>
        <location evidence="2">Membrane</location>
    </subcellularLocation>
</comment>
<dbReference type="PANTHER" id="PTHR43711">
    <property type="entry name" value="TWO-COMPONENT HISTIDINE KINASE"/>
    <property type="match status" value="1"/>
</dbReference>
<evidence type="ECO:0000256" key="8">
    <source>
        <dbReference type="ARBA" id="ARBA00022989"/>
    </source>
</evidence>
<evidence type="ECO:0000256" key="2">
    <source>
        <dbReference type="ARBA" id="ARBA00004370"/>
    </source>
</evidence>
<dbReference type="InterPro" id="IPR042240">
    <property type="entry name" value="CHASE_sf"/>
</dbReference>
<dbReference type="InterPro" id="IPR029016">
    <property type="entry name" value="GAF-like_dom_sf"/>
</dbReference>
<organism evidence="13 14">
    <name type="scientific">Anaeromyxobacter oryzae</name>
    <dbReference type="NCBI Taxonomy" id="2918170"/>
    <lineage>
        <taxon>Bacteria</taxon>
        <taxon>Pseudomonadati</taxon>
        <taxon>Myxococcota</taxon>
        <taxon>Myxococcia</taxon>
        <taxon>Myxococcales</taxon>
        <taxon>Cystobacterineae</taxon>
        <taxon>Anaeromyxobacteraceae</taxon>
        <taxon>Anaeromyxobacter</taxon>
    </lineage>
</organism>
<dbReference type="Gene3D" id="3.30.450.350">
    <property type="entry name" value="CHASE domain"/>
    <property type="match status" value="1"/>
</dbReference>
<comment type="catalytic activity">
    <reaction evidence="1">
        <text>ATP + protein L-histidine = ADP + protein N-phospho-L-histidine.</text>
        <dbReference type="EC" id="2.7.13.3"/>
    </reaction>
</comment>
<sequence length="751" mass="80721">MPSTLHIPARVRRHAALAAVVATGLAVTIGAWLFVRAGVEAQQQARFGEIVSASTAAVRDRMEAYTQMLRATRAAVTALERPPAAREFQVYAESLALQDHYPGIQGLGWAVALSPRAVPAHEAAERAAGRDGYRVWPEGDRPFYSAIVHLYPLDWRNARAIGFDMYSEPIRRAAMERARNTGDVEASGKVELVQEAGAERQAGFLLYAAVLARKGDPASLVGWMYAPFRATDLVASALESVGRHPVSVAVYDGAKPDPAQLLHDDGDAPDRPRRALERRIPVAGRTWLLRFTALPGFATRTERALPPATIALGLALTALLAWITRTEVRARGRAEQAARRTAFLAGAGKALAASLDYDRTLGRVARLAAGRVADACLICVLEPDGPLWRVAHRDPATARRLADGLAAAGVEPAKLAVLPASHPRIRPGPASVPPAPTTPELARVLAGAGLEVALSAPLGARGEALGAVTFLATRARTLGRADAALVEDLVRLAAAAVDTARLYRRAQEAVHARDEFLSIASHELKTPLTSLALQSESLLATARRERSESLERKAEVVRRNVDRLTRLVASLLDLTRITAGRLELELEDVDLAALAADVVERFGDEATRAGCALRLHAPEPVIGRWDRLRLDQVLTNLLSNAVKYGPGRPVDVRVSGEGRRATLAVEDRGIGVSEADQRRIFDRFERAVSKRNYGGFGLGLWIVRRIVEALGGRVSIESAPGAGATFLVELPRVAELAPVPRAEQHPGAPAR</sequence>
<dbReference type="InterPro" id="IPR004358">
    <property type="entry name" value="Sig_transdc_His_kin-like_C"/>
</dbReference>
<keyword evidence="10" id="KW-0472">Membrane</keyword>
<evidence type="ECO:0000256" key="9">
    <source>
        <dbReference type="ARBA" id="ARBA00023012"/>
    </source>
</evidence>
<keyword evidence="4" id="KW-0597">Phosphoprotein</keyword>
<accession>A0ABM7WNQ4</accession>
<evidence type="ECO:0000313" key="14">
    <source>
        <dbReference type="Proteomes" id="UP001162891"/>
    </source>
</evidence>
<dbReference type="InterPro" id="IPR003661">
    <property type="entry name" value="HisK_dim/P_dom"/>
</dbReference>
<name>A0ABM7WNQ4_9BACT</name>
<evidence type="ECO:0000256" key="4">
    <source>
        <dbReference type="ARBA" id="ARBA00022553"/>
    </source>
</evidence>
<dbReference type="SMART" id="SM00387">
    <property type="entry name" value="HATPase_c"/>
    <property type="match status" value="1"/>
</dbReference>